<reference evidence="1" key="1">
    <citation type="journal article" date="2020" name="Nature">
        <title>Giant virus diversity and host interactions through global metagenomics.</title>
        <authorList>
            <person name="Schulz F."/>
            <person name="Roux S."/>
            <person name="Paez-Espino D."/>
            <person name="Jungbluth S."/>
            <person name="Walsh D.A."/>
            <person name="Denef V.J."/>
            <person name="McMahon K.D."/>
            <person name="Konstantinidis K.T."/>
            <person name="Eloe-Fadrosh E.A."/>
            <person name="Kyrpides N.C."/>
            <person name="Woyke T."/>
        </authorList>
    </citation>
    <scope>NUCLEOTIDE SEQUENCE</scope>
    <source>
        <strain evidence="1">GVMAG-M-3300010158-59</strain>
    </source>
</reference>
<name>A0A6C0BBI5_9ZZZZ</name>
<dbReference type="SUPFAM" id="SSF56784">
    <property type="entry name" value="HAD-like"/>
    <property type="match status" value="1"/>
</dbReference>
<protein>
    <submittedName>
        <fullName evidence="1">Uncharacterized protein</fullName>
    </submittedName>
</protein>
<proteinExistence type="predicted"/>
<sequence length="277" mass="33548">MHNQVKIVVFDMDETLGYFVEFGIFWETIHTFFRNEMKMNILDLLDFYDILNLYPEFIRPNIYSILNYLKHKMIEEELHGVMIYTNNQGPRMWVHLIKEYFEKKINYPLFTQIIAAFKSNGKQLEMGRTTNDKTLDDFFRCTQLPTNAHICFLDDCYYPNMHGENVYYIKVRPYIYDLSFEIMIRRFLESDTGKQLLLDHIIETSFKNYVIAFMTQFKFLSAKKSKEEYEIDKIITKKTMVHLQTFFTKNKTYPILKHKVKYTTRSKSYKNRTLRKL</sequence>
<dbReference type="EMBL" id="MN739103">
    <property type="protein sequence ID" value="QHS88858.1"/>
    <property type="molecule type" value="Genomic_DNA"/>
</dbReference>
<dbReference type="AlphaFoldDB" id="A0A6C0BBI5"/>
<dbReference type="InterPro" id="IPR036412">
    <property type="entry name" value="HAD-like_sf"/>
</dbReference>
<organism evidence="1">
    <name type="scientific">viral metagenome</name>
    <dbReference type="NCBI Taxonomy" id="1070528"/>
    <lineage>
        <taxon>unclassified sequences</taxon>
        <taxon>metagenomes</taxon>
        <taxon>organismal metagenomes</taxon>
    </lineage>
</organism>
<accession>A0A6C0BBI5</accession>
<evidence type="ECO:0000313" key="1">
    <source>
        <dbReference type="EMBL" id="QHS88858.1"/>
    </source>
</evidence>